<keyword evidence="1" id="KW-0472">Membrane</keyword>
<evidence type="ECO:0000256" key="1">
    <source>
        <dbReference type="SAM" id="Phobius"/>
    </source>
</evidence>
<dbReference type="OrthoDB" id="5405962at2"/>
<accession>A0A2R3Q9N8</accession>
<dbReference type="KEGG" id="mela:C6568_03915"/>
<dbReference type="EMBL" id="CP027667">
    <property type="protein sequence ID" value="AVO48503.1"/>
    <property type="molecule type" value="Genomic_DNA"/>
</dbReference>
<dbReference type="AlphaFoldDB" id="A0A2R3Q9N8"/>
<sequence>MIDLQKAIPQRPQRGLALIFVLLMMAIAISAALFAARSTLLGDKTARNDRDRQTAFQAAELALNDAELDIMDATLALATGSKARGCKFGNKHAAFYPELNCSFNADRRGFCEMPGISDPDKIEPMYKVVDWEETSDASRRYVTYGEFTGRSDHFVTGDGTGSVKPPMPAKPPKYIIVQSTPAKVQILRGNQTFEVEAAYKVYALGYGVNPNTKVMLEAEIYKPVLEKSCGS</sequence>
<gene>
    <name evidence="3" type="ORF">C6568_03915</name>
</gene>
<organism evidence="3 4">
    <name type="scientific">Melaminivora suipulveris</name>
    <dbReference type="NCBI Taxonomy" id="2109913"/>
    <lineage>
        <taxon>Bacteria</taxon>
        <taxon>Pseudomonadati</taxon>
        <taxon>Pseudomonadota</taxon>
        <taxon>Betaproteobacteria</taxon>
        <taxon>Burkholderiales</taxon>
        <taxon>Comamonadaceae</taxon>
        <taxon>Melaminivora</taxon>
    </lineage>
</organism>
<dbReference type="Proteomes" id="UP000237925">
    <property type="component" value="Chromosome"/>
</dbReference>
<dbReference type="Pfam" id="PF14341">
    <property type="entry name" value="PilX_N"/>
    <property type="match status" value="1"/>
</dbReference>
<keyword evidence="1" id="KW-1133">Transmembrane helix</keyword>
<name>A0A2R3Q9N8_9BURK</name>
<dbReference type="InterPro" id="IPR025746">
    <property type="entry name" value="PilX_N_dom"/>
</dbReference>
<keyword evidence="4" id="KW-1185">Reference proteome</keyword>
<evidence type="ECO:0000313" key="4">
    <source>
        <dbReference type="Proteomes" id="UP000237925"/>
    </source>
</evidence>
<proteinExistence type="predicted"/>
<feature type="domain" description="Type 4 fimbrial biogenesis protein PilX N-terminal" evidence="2">
    <location>
        <begin position="14"/>
        <end position="63"/>
    </location>
</feature>
<feature type="transmembrane region" description="Helical" evidence="1">
    <location>
        <begin position="16"/>
        <end position="36"/>
    </location>
</feature>
<evidence type="ECO:0000259" key="2">
    <source>
        <dbReference type="Pfam" id="PF14341"/>
    </source>
</evidence>
<reference evidence="3 4" key="1">
    <citation type="submission" date="2018-03" db="EMBL/GenBank/DDBJ databases">
        <title>Genome sequencing of Melaminivora sp.</title>
        <authorList>
            <person name="Kim S.-J."/>
            <person name="Heo J."/>
            <person name="Ahn J.-H."/>
            <person name="Kwon S.-W."/>
        </authorList>
    </citation>
    <scope>NUCLEOTIDE SEQUENCE [LARGE SCALE GENOMIC DNA]</scope>
    <source>
        <strain evidence="3 4">SC2-9</strain>
    </source>
</reference>
<dbReference type="RefSeq" id="WP_106682983.1">
    <property type="nucleotide sequence ID" value="NZ_CP027667.1"/>
</dbReference>
<evidence type="ECO:0000313" key="3">
    <source>
        <dbReference type="EMBL" id="AVO48503.1"/>
    </source>
</evidence>
<keyword evidence="1" id="KW-0812">Transmembrane</keyword>
<protein>
    <recommendedName>
        <fullName evidence="2">Type 4 fimbrial biogenesis protein PilX N-terminal domain-containing protein</fullName>
    </recommendedName>
</protein>